<proteinExistence type="predicted"/>
<dbReference type="Pfam" id="PF25475">
    <property type="entry name" value="DUF7903"/>
    <property type="match status" value="1"/>
</dbReference>
<dbReference type="AlphaFoldDB" id="A0A7J7LCB7"/>
<protein>
    <recommendedName>
        <fullName evidence="2">DUF7903 domain-containing protein</fullName>
    </recommendedName>
</protein>
<keyword evidence="4" id="KW-1185">Reference proteome</keyword>
<feature type="compositionally biased region" description="Low complexity" evidence="1">
    <location>
        <begin position="115"/>
        <end position="134"/>
    </location>
</feature>
<comment type="caution">
    <text evidence="3">The sequence shown here is derived from an EMBL/GenBank/DDBJ whole genome shotgun (WGS) entry which is preliminary data.</text>
</comment>
<dbReference type="EMBL" id="JACGCM010002399">
    <property type="protein sequence ID" value="KAF6140179.1"/>
    <property type="molecule type" value="Genomic_DNA"/>
</dbReference>
<evidence type="ECO:0000259" key="2">
    <source>
        <dbReference type="Pfam" id="PF25475"/>
    </source>
</evidence>
<accession>A0A7J7LCB7</accession>
<gene>
    <name evidence="3" type="ORF">GIB67_028985</name>
</gene>
<feature type="region of interest" description="Disordered" evidence="1">
    <location>
        <begin position="102"/>
        <end position="153"/>
    </location>
</feature>
<feature type="domain" description="DUF7903" evidence="2">
    <location>
        <begin position="195"/>
        <end position="255"/>
    </location>
</feature>
<dbReference type="OrthoDB" id="1700930at2759"/>
<evidence type="ECO:0000313" key="3">
    <source>
        <dbReference type="EMBL" id="KAF6140179.1"/>
    </source>
</evidence>
<dbReference type="Proteomes" id="UP000541444">
    <property type="component" value="Unassembled WGS sequence"/>
</dbReference>
<evidence type="ECO:0000256" key="1">
    <source>
        <dbReference type="SAM" id="MobiDB-lite"/>
    </source>
</evidence>
<reference evidence="3 4" key="1">
    <citation type="journal article" date="2020" name="IScience">
        <title>Genome Sequencing of the Endangered Kingdonia uniflora (Circaeasteraceae, Ranunculales) Reveals Potential Mechanisms of Evolutionary Specialization.</title>
        <authorList>
            <person name="Sun Y."/>
            <person name="Deng T."/>
            <person name="Zhang A."/>
            <person name="Moore M.J."/>
            <person name="Landis J.B."/>
            <person name="Lin N."/>
            <person name="Zhang H."/>
            <person name="Zhang X."/>
            <person name="Huang J."/>
            <person name="Zhang X."/>
            <person name="Sun H."/>
            <person name="Wang H."/>
        </authorList>
    </citation>
    <scope>NUCLEOTIDE SEQUENCE [LARGE SCALE GENOMIC DNA]</scope>
    <source>
        <strain evidence="3">TB1705</strain>
        <tissue evidence="3">Leaf</tissue>
    </source>
</reference>
<dbReference type="InterPro" id="IPR057225">
    <property type="entry name" value="DUF7903"/>
</dbReference>
<name>A0A7J7LCB7_9MAGN</name>
<feature type="non-terminal residue" evidence="3">
    <location>
        <position position="1"/>
    </location>
</feature>
<organism evidence="3 4">
    <name type="scientific">Kingdonia uniflora</name>
    <dbReference type="NCBI Taxonomy" id="39325"/>
    <lineage>
        <taxon>Eukaryota</taxon>
        <taxon>Viridiplantae</taxon>
        <taxon>Streptophyta</taxon>
        <taxon>Embryophyta</taxon>
        <taxon>Tracheophyta</taxon>
        <taxon>Spermatophyta</taxon>
        <taxon>Magnoliopsida</taxon>
        <taxon>Ranunculales</taxon>
        <taxon>Circaeasteraceae</taxon>
        <taxon>Kingdonia</taxon>
    </lineage>
</organism>
<evidence type="ECO:0000313" key="4">
    <source>
        <dbReference type="Proteomes" id="UP000541444"/>
    </source>
</evidence>
<sequence>SDLVAMAEGPNATDPTQVLALHVAGPPVNPRPLNTGTRLDQLEEKMQALSGIINQVTSLEERLDGFSDDQAHMGERLITLEGVVEGNMATLLDQVAELSSKNGGYKARSGGDQGQGQSRSGGETTGGASSSNTGREYHRPRNNGGASSSSRFQGHPGNLKYFLCGRNHKAYQYPQKMALNALRGLQGDQADDTTQGNDSDVSCMKIPPWVHIAEKIQLNLLASIEQLRSEMCSGECQEVLKPVFVARFGKVLFHG</sequence>